<protein>
    <submittedName>
        <fullName evidence="4">Phosphopantetheine attachment site</fullName>
    </submittedName>
</protein>
<dbReference type="GO" id="GO:0008610">
    <property type="term" value="P:lipid biosynthetic process"/>
    <property type="evidence" value="ECO:0007669"/>
    <property type="project" value="UniProtKB-ARBA"/>
</dbReference>
<dbReference type="GO" id="GO:0043041">
    <property type="term" value="P:amino acid activation for nonribosomal peptide biosynthetic process"/>
    <property type="evidence" value="ECO:0007669"/>
    <property type="project" value="TreeGrafter"/>
</dbReference>
<dbReference type="InterPro" id="IPR036736">
    <property type="entry name" value="ACP-like_sf"/>
</dbReference>
<dbReference type="PANTHER" id="PTHR45527">
    <property type="entry name" value="NONRIBOSOMAL PEPTIDE SYNTHETASE"/>
    <property type="match status" value="1"/>
</dbReference>
<accession>A0A1H8Y7X4</accession>
<dbReference type="GO" id="GO:0003824">
    <property type="term" value="F:catalytic activity"/>
    <property type="evidence" value="ECO:0007669"/>
    <property type="project" value="InterPro"/>
</dbReference>
<dbReference type="InterPro" id="IPR023213">
    <property type="entry name" value="CAT-like_dom_sf"/>
</dbReference>
<feature type="domain" description="Carrier" evidence="2">
    <location>
        <begin position="460"/>
        <end position="514"/>
    </location>
</feature>
<comment type="cofactor">
    <cofactor evidence="1">
        <name>pantetheine 4'-phosphate</name>
        <dbReference type="ChEBI" id="CHEBI:47942"/>
    </cofactor>
</comment>
<evidence type="ECO:0000313" key="4">
    <source>
        <dbReference type="EMBL" id="SEP48380.1"/>
    </source>
</evidence>
<dbReference type="SUPFAM" id="SSF52777">
    <property type="entry name" value="CoA-dependent acyltransferases"/>
    <property type="match status" value="2"/>
</dbReference>
<dbReference type="GO" id="GO:0005737">
    <property type="term" value="C:cytoplasm"/>
    <property type="evidence" value="ECO:0007669"/>
    <property type="project" value="TreeGrafter"/>
</dbReference>
<name>A0A1H8Y7X4_9PSEU</name>
<dbReference type="AlphaFoldDB" id="A0A1H8Y7X4"/>
<dbReference type="EMBL" id="FOEF01000012">
    <property type="protein sequence ID" value="SEP48380.1"/>
    <property type="molecule type" value="Genomic_DNA"/>
</dbReference>
<dbReference type="RefSeq" id="WP_091620680.1">
    <property type="nucleotide sequence ID" value="NZ_FOEF01000012.1"/>
</dbReference>
<evidence type="ECO:0000259" key="2">
    <source>
        <dbReference type="Pfam" id="PF00550"/>
    </source>
</evidence>
<keyword evidence="5" id="KW-1185">Reference proteome</keyword>
<proteinExistence type="predicted"/>
<dbReference type="Gene3D" id="3.30.559.30">
    <property type="entry name" value="Nonribosomal peptide synthetase, condensation domain"/>
    <property type="match status" value="1"/>
</dbReference>
<evidence type="ECO:0000256" key="1">
    <source>
        <dbReference type="ARBA" id="ARBA00001957"/>
    </source>
</evidence>
<reference evidence="5" key="1">
    <citation type="submission" date="2016-10" db="EMBL/GenBank/DDBJ databases">
        <authorList>
            <person name="Varghese N."/>
            <person name="Submissions S."/>
        </authorList>
    </citation>
    <scope>NUCLEOTIDE SEQUENCE [LARGE SCALE GENOMIC DNA]</scope>
    <source>
        <strain evidence="5">DSM 44993</strain>
    </source>
</reference>
<dbReference type="STRING" id="394193.SAMN04489732_11219"/>
<dbReference type="Proteomes" id="UP000198582">
    <property type="component" value="Unassembled WGS sequence"/>
</dbReference>
<organism evidence="4 5">
    <name type="scientific">Amycolatopsis saalfeldensis</name>
    <dbReference type="NCBI Taxonomy" id="394193"/>
    <lineage>
        <taxon>Bacteria</taxon>
        <taxon>Bacillati</taxon>
        <taxon>Actinomycetota</taxon>
        <taxon>Actinomycetes</taxon>
        <taxon>Pseudonocardiales</taxon>
        <taxon>Pseudonocardiaceae</taxon>
        <taxon>Amycolatopsis</taxon>
    </lineage>
</organism>
<feature type="domain" description="Condensation" evidence="3">
    <location>
        <begin position="30"/>
        <end position="437"/>
    </location>
</feature>
<dbReference type="InterPro" id="IPR009081">
    <property type="entry name" value="PP-bd_ACP"/>
</dbReference>
<dbReference type="SUPFAM" id="SSF47336">
    <property type="entry name" value="ACP-like"/>
    <property type="match status" value="1"/>
</dbReference>
<gene>
    <name evidence="4" type="ORF">SAMN04489732_11219</name>
</gene>
<dbReference type="OrthoDB" id="3591373at2"/>
<evidence type="ECO:0000313" key="5">
    <source>
        <dbReference type="Proteomes" id="UP000198582"/>
    </source>
</evidence>
<evidence type="ECO:0000259" key="3">
    <source>
        <dbReference type="Pfam" id="PF00668"/>
    </source>
</evidence>
<dbReference type="GO" id="GO:0031177">
    <property type="term" value="F:phosphopantetheine binding"/>
    <property type="evidence" value="ECO:0007669"/>
    <property type="project" value="TreeGrafter"/>
</dbReference>
<dbReference type="GO" id="GO:0044550">
    <property type="term" value="P:secondary metabolite biosynthetic process"/>
    <property type="evidence" value="ECO:0007669"/>
    <property type="project" value="TreeGrafter"/>
</dbReference>
<dbReference type="InterPro" id="IPR001242">
    <property type="entry name" value="Condensation_dom"/>
</dbReference>
<dbReference type="PANTHER" id="PTHR45527:SF1">
    <property type="entry name" value="FATTY ACID SYNTHASE"/>
    <property type="match status" value="1"/>
</dbReference>
<sequence>MKADFQAMRQYAESVADTRPAPPTARAAALATTAQRGLWLTDSLSEGRNGYTVTHAYHLRGPLDEDALVAALQAAVDRHDALRTRFEIRSEHLWQIVADRADLDYARTDLRRSEVRRPPAEVAADRLPEPLDLAAGPVFRAELLVLADREHLLLLHIHHAVNDAASMSVLERDIATHYAGNTVEPAEPHQFWQLDSPGDPARAANFWDAELAGVRPPAPDRAPVKRAYHGDWTSADCSAEYTAAEKAGAKLGASPFAVLMTAMHFGVSALQESSDTLVGTTVSVRPPGFEAVVGPFVNTLPVRLRTEPEWTVADAVAATSAAIGRVLEYHEVPFEDVAPSVLRAATGPMVPLTLTSNTALGPGLALPGIACRRLELESPWCQRDLAVYLTRTTTGHALRACRSPEAYSAENVEHLLNRVRGFLQALAADPKESLTELARRAPGTTADSPDEAAAPLSLTTVREVCADLLDRPEAGLPDDFFDAGGGSLAAMRLAVRLGLSVRQIFQLRSMRALASVIDEKEGDA</sequence>
<dbReference type="Pfam" id="PF00668">
    <property type="entry name" value="Condensation"/>
    <property type="match status" value="1"/>
</dbReference>
<dbReference type="Pfam" id="PF00550">
    <property type="entry name" value="PP-binding"/>
    <property type="match status" value="1"/>
</dbReference>
<dbReference type="Gene3D" id="1.10.1200.10">
    <property type="entry name" value="ACP-like"/>
    <property type="match status" value="1"/>
</dbReference>
<dbReference type="Gene3D" id="3.30.559.10">
    <property type="entry name" value="Chloramphenicol acetyltransferase-like domain"/>
    <property type="match status" value="1"/>
</dbReference>